<sequence length="539" mass="61520">MTKKSNKSSLGRALIKDRMQKGVNAESFRHTTEMKDGYDWSTNMTSITEQDSLNEFLATAELAGVGFTAEKLNIKALILFSYFGTCIVVKVVTDLKPAAVLSEAELKHQTELYARHRDSIRLPRRPHWDARTTPEELAASEREAFLLWRRAIAQVQETDGIHMTPYEKNLEFWRQLWRVVERSDIVVLIVDARNPALFFCEDLFIYVREISPHKKCMVLLNKGDFLTEKQRRQWAEHFKKRNDGLKVVFFSALDEAVIRNNTKSYAEEQLSDEIVRLTIEEYSSALWSKEQLVHLFRTWHTGTKYKRGITTVGLCGYPNVGKSSTINAITKSKKVSVSSTPGKTKHFQTIHLCEDLILCDCPGLVFPNFVSSKAEMVLNGILPIDQLRDHVPPITLLLSLIPRHVLENTYGICIPQPLEGDDPERPPTSAELLNAYSYNRGFMTSSGQPDNPRGARYVLKDYVNGKLVYCVAPPGIDQKSFHTFPESRRPRLLSALPVQVRLTKERVIETENIDKDFFADQTTNGDTRLNPRQLAMLEE</sequence>
<dbReference type="GO" id="GO:0005829">
    <property type="term" value="C:cytosol"/>
    <property type="evidence" value="ECO:0007669"/>
    <property type="project" value="TreeGrafter"/>
</dbReference>
<evidence type="ECO:0000313" key="8">
    <source>
        <dbReference type="EMBL" id="OQR76976.1"/>
    </source>
</evidence>
<keyword evidence="4" id="KW-0378">Hydrolase</keyword>
<evidence type="ECO:0000256" key="4">
    <source>
        <dbReference type="ARBA" id="ARBA00022801"/>
    </source>
</evidence>
<dbReference type="PROSITE" id="PS51721">
    <property type="entry name" value="G_CP"/>
    <property type="match status" value="1"/>
</dbReference>
<comment type="subcellular location">
    <subcellularLocation>
        <location evidence="1">Cytoplasm</location>
    </subcellularLocation>
</comment>
<dbReference type="GO" id="GO:0005525">
    <property type="term" value="F:GTP binding"/>
    <property type="evidence" value="ECO:0007669"/>
    <property type="project" value="UniProtKB-KW"/>
</dbReference>
<dbReference type="GO" id="GO:0000054">
    <property type="term" value="P:ribosomal subunit export from nucleus"/>
    <property type="evidence" value="ECO:0007669"/>
    <property type="project" value="TreeGrafter"/>
</dbReference>
<dbReference type="SUPFAM" id="SSF52540">
    <property type="entry name" value="P-loop containing nucleoside triphosphate hydrolases"/>
    <property type="match status" value="1"/>
</dbReference>
<keyword evidence="9" id="KW-1185">Reference proteome</keyword>
<dbReference type="Pfam" id="PF01926">
    <property type="entry name" value="MMR_HSR1"/>
    <property type="match status" value="1"/>
</dbReference>
<dbReference type="PANTHER" id="PTHR45709:SF2">
    <property type="entry name" value="LARGE SUBUNIT GTPASE 1 HOMOLOG"/>
    <property type="match status" value="1"/>
</dbReference>
<keyword evidence="2" id="KW-0963">Cytoplasm</keyword>
<comment type="caution">
    <text evidence="8">The sequence shown here is derived from an EMBL/GenBank/DDBJ whole genome shotgun (WGS) entry which is preliminary data.</text>
</comment>
<dbReference type="InterPro" id="IPR043358">
    <property type="entry name" value="GNL1-like"/>
</dbReference>
<dbReference type="EMBL" id="MNPL01004081">
    <property type="protein sequence ID" value="OQR76976.1"/>
    <property type="molecule type" value="Genomic_DNA"/>
</dbReference>
<dbReference type="CDD" id="cd01857">
    <property type="entry name" value="HSR1_MMR1"/>
    <property type="match status" value="1"/>
</dbReference>
<evidence type="ECO:0000256" key="5">
    <source>
        <dbReference type="ARBA" id="ARBA00023134"/>
    </source>
</evidence>
<keyword evidence="5" id="KW-0342">GTP-binding</keyword>
<dbReference type="STRING" id="418985.A0A1V9XU00"/>
<dbReference type="PANTHER" id="PTHR45709">
    <property type="entry name" value="LARGE SUBUNIT GTPASE 1 HOMOLOG-RELATED"/>
    <property type="match status" value="1"/>
</dbReference>
<evidence type="ECO:0000313" key="9">
    <source>
        <dbReference type="Proteomes" id="UP000192247"/>
    </source>
</evidence>
<reference evidence="8 9" key="1">
    <citation type="journal article" date="2017" name="Gigascience">
        <title>Draft genome of the honey bee ectoparasitic mite, Tropilaelaps mercedesae, is shaped by the parasitic life history.</title>
        <authorList>
            <person name="Dong X."/>
            <person name="Armstrong S.D."/>
            <person name="Xia D."/>
            <person name="Makepeace B.L."/>
            <person name="Darby A.C."/>
            <person name="Kadowaki T."/>
        </authorList>
    </citation>
    <scope>NUCLEOTIDE SEQUENCE [LARGE SCALE GENOMIC DNA]</scope>
    <source>
        <strain evidence="8">Wuxi-XJTLU</strain>
    </source>
</reference>
<dbReference type="InterPro" id="IPR006073">
    <property type="entry name" value="GTP-bd"/>
</dbReference>
<accession>A0A1V9XU00</accession>
<dbReference type="InParanoid" id="A0A1V9XU00"/>
<evidence type="ECO:0000256" key="2">
    <source>
        <dbReference type="ARBA" id="ARBA00022490"/>
    </source>
</evidence>
<evidence type="ECO:0000259" key="7">
    <source>
        <dbReference type="PROSITE" id="PS51721"/>
    </source>
</evidence>
<dbReference type="InterPro" id="IPR030378">
    <property type="entry name" value="G_CP_dom"/>
</dbReference>
<proteinExistence type="predicted"/>
<evidence type="ECO:0000256" key="3">
    <source>
        <dbReference type="ARBA" id="ARBA00022741"/>
    </source>
</evidence>
<feature type="domain" description="CP-type G" evidence="7">
    <location>
        <begin position="173"/>
        <end position="367"/>
    </location>
</feature>
<evidence type="ECO:0000256" key="1">
    <source>
        <dbReference type="ARBA" id="ARBA00004496"/>
    </source>
</evidence>
<protein>
    <recommendedName>
        <fullName evidence="6">Large subunit GTPase 1 homolog</fullName>
    </recommendedName>
</protein>
<gene>
    <name evidence="8" type="ORF">BIW11_07419</name>
</gene>
<dbReference type="AlphaFoldDB" id="A0A1V9XU00"/>
<keyword evidence="3" id="KW-0547">Nucleotide-binding</keyword>
<evidence type="ECO:0000256" key="6">
    <source>
        <dbReference type="ARBA" id="ARBA00040145"/>
    </source>
</evidence>
<dbReference type="Proteomes" id="UP000192247">
    <property type="component" value="Unassembled WGS sequence"/>
</dbReference>
<dbReference type="Gene3D" id="3.40.50.300">
    <property type="entry name" value="P-loop containing nucleotide triphosphate hydrolases"/>
    <property type="match status" value="1"/>
</dbReference>
<organism evidence="8 9">
    <name type="scientific">Tropilaelaps mercedesae</name>
    <dbReference type="NCBI Taxonomy" id="418985"/>
    <lineage>
        <taxon>Eukaryota</taxon>
        <taxon>Metazoa</taxon>
        <taxon>Ecdysozoa</taxon>
        <taxon>Arthropoda</taxon>
        <taxon>Chelicerata</taxon>
        <taxon>Arachnida</taxon>
        <taxon>Acari</taxon>
        <taxon>Parasitiformes</taxon>
        <taxon>Mesostigmata</taxon>
        <taxon>Gamasina</taxon>
        <taxon>Dermanyssoidea</taxon>
        <taxon>Laelapidae</taxon>
        <taxon>Tropilaelaps</taxon>
    </lineage>
</organism>
<dbReference type="InterPro" id="IPR027417">
    <property type="entry name" value="P-loop_NTPase"/>
</dbReference>
<name>A0A1V9XU00_9ACAR</name>
<dbReference type="FunCoup" id="A0A1V9XU00">
    <property type="interactions" value="2027"/>
</dbReference>
<dbReference type="OrthoDB" id="61815at2759"/>
<dbReference type="GO" id="GO:0003924">
    <property type="term" value="F:GTPase activity"/>
    <property type="evidence" value="ECO:0007669"/>
    <property type="project" value="InterPro"/>
</dbReference>